<dbReference type="Proteomes" id="UP000031197">
    <property type="component" value="Unassembled WGS sequence"/>
</dbReference>
<accession>A0A0B3YWA0</accession>
<dbReference type="EMBL" id="JWLW01000065">
    <property type="protein sequence ID" value="KHT44990.1"/>
    <property type="molecule type" value="Genomic_DNA"/>
</dbReference>
<comment type="similarity">
    <text evidence="1">Belongs to the RelE toxin family.</text>
</comment>
<dbReference type="RefSeq" id="WP_039222800.1">
    <property type="nucleotide sequence ID" value="NZ_JWLW01000065.1"/>
</dbReference>
<evidence type="ECO:0000256" key="1">
    <source>
        <dbReference type="ARBA" id="ARBA00006226"/>
    </source>
</evidence>
<dbReference type="InterPro" id="IPR007712">
    <property type="entry name" value="RelE/ParE_toxin"/>
</dbReference>
<comment type="caution">
    <text evidence="3">The sequence shown here is derived from an EMBL/GenBank/DDBJ whole genome shotgun (WGS) entry which is preliminary data.</text>
</comment>
<dbReference type="PANTHER" id="PTHR33755">
    <property type="entry name" value="TOXIN PARE1-RELATED"/>
    <property type="match status" value="1"/>
</dbReference>
<name>A0A0B3YWA0_9ALTE</name>
<keyword evidence="4" id="KW-1185">Reference proteome</keyword>
<proteinExistence type="inferred from homology"/>
<dbReference type="OrthoDB" id="516834at2"/>
<gene>
    <name evidence="3" type="ORF">RJ41_15575</name>
</gene>
<dbReference type="InterPro" id="IPR051803">
    <property type="entry name" value="TA_system_RelE-like_toxin"/>
</dbReference>
<dbReference type="InterPro" id="IPR035093">
    <property type="entry name" value="RelE/ParE_toxin_dom_sf"/>
</dbReference>
<protein>
    <submittedName>
        <fullName evidence="3">Plasmid stabilization protein</fullName>
    </submittedName>
</protein>
<evidence type="ECO:0000313" key="4">
    <source>
        <dbReference type="Proteomes" id="UP000031197"/>
    </source>
</evidence>
<dbReference type="AlphaFoldDB" id="A0A0B3YWA0"/>
<sequence length="95" mass="11153">MESYKLSLSAKEDLRRIYTYGYVEFGELQADKYFEGFFQTFEKIANNPSAYQSVDHIREGYRRCAYGSDSIYYRYNGIEVEIMAILGGQDVVDWL</sequence>
<organism evidence="3 4">
    <name type="scientific">Alteromonas marina</name>
    <dbReference type="NCBI Taxonomy" id="203795"/>
    <lineage>
        <taxon>Bacteria</taxon>
        <taxon>Pseudomonadati</taxon>
        <taxon>Pseudomonadota</taxon>
        <taxon>Gammaproteobacteria</taxon>
        <taxon>Alteromonadales</taxon>
        <taxon>Alteromonadaceae</taxon>
        <taxon>Alteromonas/Salinimonas group</taxon>
        <taxon>Alteromonas</taxon>
    </lineage>
</organism>
<reference evidence="3 4" key="1">
    <citation type="submission" date="2014-12" db="EMBL/GenBank/DDBJ databases">
        <title>Genome sequencing of Alteromonas marina AD001.</title>
        <authorList>
            <person name="Adrian T.G.S."/>
            <person name="Chan K.G."/>
        </authorList>
    </citation>
    <scope>NUCLEOTIDE SEQUENCE [LARGE SCALE GENOMIC DNA]</scope>
    <source>
        <strain evidence="3 4">AD001</strain>
    </source>
</reference>
<evidence type="ECO:0000256" key="2">
    <source>
        <dbReference type="ARBA" id="ARBA00022649"/>
    </source>
</evidence>
<dbReference type="Gene3D" id="3.30.2310.20">
    <property type="entry name" value="RelE-like"/>
    <property type="match status" value="1"/>
</dbReference>
<dbReference type="PANTHER" id="PTHR33755:SF9">
    <property type="entry name" value="TOXIN PARE1"/>
    <property type="match status" value="1"/>
</dbReference>
<keyword evidence="2" id="KW-1277">Toxin-antitoxin system</keyword>
<dbReference type="Pfam" id="PF05016">
    <property type="entry name" value="ParE_toxin"/>
    <property type="match status" value="1"/>
</dbReference>
<evidence type="ECO:0000313" key="3">
    <source>
        <dbReference type="EMBL" id="KHT44990.1"/>
    </source>
</evidence>